<reference evidence="1 2" key="1">
    <citation type="submission" date="2019-07" db="EMBL/GenBank/DDBJ databases">
        <authorList>
            <person name="Park M."/>
        </authorList>
    </citation>
    <scope>NUCLEOTIDE SEQUENCE [LARGE SCALE GENOMIC DNA]</scope>
    <source>
        <strain evidence="1 2">KCTC32445</strain>
    </source>
</reference>
<keyword evidence="2" id="KW-1185">Reference proteome</keyword>
<sequence>MLLLMNSIKYFLIISMLYSCSSSGIETNHIFVSGPTDAKMLFKIKNAASLGVKNIIINSRGGRESIALDISEIIENNKMNLIIKGACTSACAQYLMVAASKVRISENSIVSFHLNSFGILKIVRTEDIRIFNLKEIESNSNRAKDLYLRKGVSLSLLENSTYQVEPICIERSQLGEKLINKYDFWIPNSEYLSISGFKFEGFWPRNIDEADHLVNQHNISGTKYKFGSNNKIYLKNIIQNCR</sequence>
<proteinExistence type="predicted"/>
<dbReference type="OrthoDB" id="8227073at2"/>
<dbReference type="EMBL" id="VKKU01000001">
    <property type="protein sequence ID" value="TSB04950.1"/>
    <property type="molecule type" value="Genomic_DNA"/>
</dbReference>
<accession>A0A553WJQ2</accession>
<dbReference type="SUPFAM" id="SSF52096">
    <property type="entry name" value="ClpP/crotonase"/>
    <property type="match status" value="1"/>
</dbReference>
<evidence type="ECO:0000313" key="1">
    <source>
        <dbReference type="EMBL" id="TSB04950.1"/>
    </source>
</evidence>
<gene>
    <name evidence="1" type="ORF">FOM92_06045</name>
</gene>
<dbReference type="AlphaFoldDB" id="A0A553WJQ2"/>
<dbReference type="Gene3D" id="3.90.226.10">
    <property type="entry name" value="2-enoyl-CoA Hydratase, Chain A, domain 1"/>
    <property type="match status" value="1"/>
</dbReference>
<evidence type="ECO:0000313" key="2">
    <source>
        <dbReference type="Proteomes" id="UP000320160"/>
    </source>
</evidence>
<protein>
    <submittedName>
        <fullName evidence="1">Uncharacterized protein</fullName>
    </submittedName>
</protein>
<dbReference type="Proteomes" id="UP000320160">
    <property type="component" value="Unassembled WGS sequence"/>
</dbReference>
<organism evidence="1 2">
    <name type="scientific">Sphingorhabdus contaminans</name>
    <dbReference type="NCBI Taxonomy" id="1343899"/>
    <lineage>
        <taxon>Bacteria</taxon>
        <taxon>Pseudomonadati</taxon>
        <taxon>Pseudomonadota</taxon>
        <taxon>Alphaproteobacteria</taxon>
        <taxon>Sphingomonadales</taxon>
        <taxon>Sphingomonadaceae</taxon>
        <taxon>Sphingorhabdus</taxon>
    </lineage>
</organism>
<comment type="caution">
    <text evidence="1">The sequence shown here is derived from an EMBL/GenBank/DDBJ whole genome shotgun (WGS) entry which is preliminary data.</text>
</comment>
<dbReference type="RefSeq" id="WP_143775865.1">
    <property type="nucleotide sequence ID" value="NZ_VKKU01000001.1"/>
</dbReference>
<name>A0A553WJQ2_9SPHN</name>
<dbReference type="InterPro" id="IPR029045">
    <property type="entry name" value="ClpP/crotonase-like_dom_sf"/>
</dbReference>